<dbReference type="STRING" id="1088818.A0A2I0B7Z0"/>
<evidence type="ECO:0008006" key="4">
    <source>
        <dbReference type="Google" id="ProtNLM"/>
    </source>
</evidence>
<dbReference type="OrthoDB" id="2016285at2759"/>
<dbReference type="SUPFAM" id="SSF53335">
    <property type="entry name" value="S-adenosyl-L-methionine-dependent methyltransferases"/>
    <property type="match status" value="1"/>
</dbReference>
<dbReference type="PANTHER" id="PTHR43317:SF1">
    <property type="entry name" value="THERMOSPERMINE SYNTHASE ACAULIS5"/>
    <property type="match status" value="1"/>
</dbReference>
<evidence type="ECO:0000256" key="1">
    <source>
        <dbReference type="ARBA" id="ARBA00023115"/>
    </source>
</evidence>
<dbReference type="InterPro" id="IPR029063">
    <property type="entry name" value="SAM-dependent_MTases_sf"/>
</dbReference>
<reference evidence="2 3" key="1">
    <citation type="journal article" date="2017" name="Nature">
        <title>The Apostasia genome and the evolution of orchids.</title>
        <authorList>
            <person name="Zhang G.Q."/>
            <person name="Liu K.W."/>
            <person name="Li Z."/>
            <person name="Lohaus R."/>
            <person name="Hsiao Y.Y."/>
            <person name="Niu S.C."/>
            <person name="Wang J.Y."/>
            <person name="Lin Y.C."/>
            <person name="Xu Q."/>
            <person name="Chen L.J."/>
            <person name="Yoshida K."/>
            <person name="Fujiwara S."/>
            <person name="Wang Z.W."/>
            <person name="Zhang Y.Q."/>
            <person name="Mitsuda N."/>
            <person name="Wang M."/>
            <person name="Liu G.H."/>
            <person name="Pecoraro L."/>
            <person name="Huang H.X."/>
            <person name="Xiao X.J."/>
            <person name="Lin M."/>
            <person name="Wu X.Y."/>
            <person name="Wu W.L."/>
            <person name="Chen Y.Y."/>
            <person name="Chang S.B."/>
            <person name="Sakamoto S."/>
            <person name="Ohme-Takagi M."/>
            <person name="Yagi M."/>
            <person name="Zeng S.J."/>
            <person name="Shen C.Y."/>
            <person name="Yeh C.M."/>
            <person name="Luo Y.B."/>
            <person name="Tsai W.C."/>
            <person name="Van de Peer Y."/>
            <person name="Liu Z.J."/>
        </authorList>
    </citation>
    <scope>NUCLEOTIDE SEQUENCE [LARGE SCALE GENOMIC DNA]</scope>
    <source>
        <strain evidence="3">cv. Shenzhen</strain>
        <tissue evidence="2">Stem</tissue>
    </source>
</reference>
<name>A0A2I0B7Z0_9ASPA</name>
<evidence type="ECO:0000313" key="2">
    <source>
        <dbReference type="EMBL" id="PKA63900.1"/>
    </source>
</evidence>
<dbReference type="EMBL" id="KZ451906">
    <property type="protein sequence ID" value="PKA63900.1"/>
    <property type="molecule type" value="Genomic_DNA"/>
</dbReference>
<dbReference type="GO" id="GO:0006596">
    <property type="term" value="P:polyamine biosynthetic process"/>
    <property type="evidence" value="ECO:0007669"/>
    <property type="project" value="UniProtKB-KW"/>
</dbReference>
<evidence type="ECO:0000313" key="3">
    <source>
        <dbReference type="Proteomes" id="UP000236161"/>
    </source>
</evidence>
<keyword evidence="1" id="KW-0620">Polyamine biosynthesis</keyword>
<sequence length="364" mass="40210">MAARKLMNAIHFQQISYIRIHYLYNVPTSEKTWDSGNSAPMNAVHFLQFPSLPPTQISKPIPILSIPSNVKSLRYPILSIPPSAKTNSAIADDDACGIPANQVKILAKFKSLHNQIRVLEVSRRADHPLAGSRLLLLDRPGNIHSISFLLQPFTSTYFDVFATLPPILPPGPIAILGFGAGSAARLLLHLHPNLEIHGWELDHAVIAVAREFFGLTKLEQQYRGNLFIHIGDALAEPAVGHEFAGILVDLFQKGSVVPELQDLETWGRLKRRLRRGGRVMVNCGGKCVEAEESRRDGEAVMKETVRAMSLGFGADQVFVEMLGYGEGDGCVAMTGRWPLDPVAWKRGLPKPLRAYVDSWRAFDG</sequence>
<dbReference type="GO" id="GO:0010487">
    <property type="term" value="F:thermospermine synthase activity"/>
    <property type="evidence" value="ECO:0007669"/>
    <property type="project" value="TreeGrafter"/>
</dbReference>
<dbReference type="AlphaFoldDB" id="A0A2I0B7Z0"/>
<dbReference type="PANTHER" id="PTHR43317">
    <property type="entry name" value="THERMOSPERMINE SYNTHASE ACAULIS5"/>
    <property type="match status" value="1"/>
</dbReference>
<gene>
    <name evidence="2" type="ORF">AXF42_Ash004910</name>
</gene>
<accession>A0A2I0B7Z0</accession>
<dbReference type="Proteomes" id="UP000236161">
    <property type="component" value="Unassembled WGS sequence"/>
</dbReference>
<organism evidence="2 3">
    <name type="scientific">Apostasia shenzhenica</name>
    <dbReference type="NCBI Taxonomy" id="1088818"/>
    <lineage>
        <taxon>Eukaryota</taxon>
        <taxon>Viridiplantae</taxon>
        <taxon>Streptophyta</taxon>
        <taxon>Embryophyta</taxon>
        <taxon>Tracheophyta</taxon>
        <taxon>Spermatophyta</taxon>
        <taxon>Magnoliopsida</taxon>
        <taxon>Liliopsida</taxon>
        <taxon>Asparagales</taxon>
        <taxon>Orchidaceae</taxon>
        <taxon>Apostasioideae</taxon>
        <taxon>Apostasia</taxon>
    </lineage>
</organism>
<keyword evidence="3" id="KW-1185">Reference proteome</keyword>
<protein>
    <recommendedName>
        <fullName evidence="4">Spermidine synthase</fullName>
    </recommendedName>
</protein>
<dbReference type="Gene3D" id="3.40.50.150">
    <property type="entry name" value="Vaccinia Virus protein VP39"/>
    <property type="match status" value="1"/>
</dbReference>
<proteinExistence type="predicted"/>